<dbReference type="GeneID" id="78571030"/>
<dbReference type="Proteomes" id="UP000254235">
    <property type="component" value="Unassembled WGS sequence"/>
</dbReference>
<dbReference type="OrthoDB" id="1063138at2"/>
<protein>
    <submittedName>
        <fullName evidence="1">Uncharacterized protein</fullName>
    </submittedName>
</protein>
<gene>
    <name evidence="1" type="ORF">NCTC13043_01343</name>
</gene>
<evidence type="ECO:0000313" key="2">
    <source>
        <dbReference type="Proteomes" id="UP000254235"/>
    </source>
</evidence>
<accession>A0A379F270</accession>
<name>A0A379F270_9BACT</name>
<dbReference type="AlphaFoldDB" id="A0A379F270"/>
<evidence type="ECO:0000313" key="1">
    <source>
        <dbReference type="EMBL" id="SUC12730.1"/>
    </source>
</evidence>
<proteinExistence type="predicted"/>
<organism evidence="1 2">
    <name type="scientific">Prevotella pallens</name>
    <dbReference type="NCBI Taxonomy" id="60133"/>
    <lineage>
        <taxon>Bacteria</taxon>
        <taxon>Pseudomonadati</taxon>
        <taxon>Bacteroidota</taxon>
        <taxon>Bacteroidia</taxon>
        <taxon>Bacteroidales</taxon>
        <taxon>Prevotellaceae</taxon>
        <taxon>Prevotella</taxon>
    </lineage>
</organism>
<reference evidence="1 2" key="1">
    <citation type="submission" date="2018-06" db="EMBL/GenBank/DDBJ databases">
        <authorList>
            <consortium name="Pathogen Informatics"/>
            <person name="Doyle S."/>
        </authorList>
    </citation>
    <scope>NUCLEOTIDE SEQUENCE [LARGE SCALE GENOMIC DNA]</scope>
    <source>
        <strain evidence="1 2">NCTC13043</strain>
    </source>
</reference>
<dbReference type="RefSeq" id="WP_115083448.1">
    <property type="nucleotide sequence ID" value="NZ_UGTP01000001.1"/>
</dbReference>
<dbReference type="EMBL" id="UGTP01000001">
    <property type="protein sequence ID" value="SUC12730.1"/>
    <property type="molecule type" value="Genomic_DNA"/>
</dbReference>
<sequence length="402" mass="46016">MTKETDKMKAIKQQQNKMRIFLTIITLLIANGLWAQKNNSYSPKFKKGQSAVYEFTLEQTQSGTPDSINTMLDFSSITEEYDNLFNGMSRREPYLSCKVRLTVLNVSPFTTTIQLSLLENVNYTKKKVETVYDSLFYYNFANIMKKRPLILTFTSDMKSYIVSNSEEISADLSGALINLIYGDIPSELAGPIYSYNRYATQALTRTGKPNIQFLTNLYATYIPSLLDLIQTFSNPLTEGNITKGRPLDGTNRNMTYFASQTSRNKQGEWTYITDLDKYTTPVYDSDLDDNWADSVVVDSLDEDTVAVVAVDDYDSDSTCIDTAEVDTTEWDSTEYDSTDTYSEQPDTTVDESERIAHIHTETYIGKDNWPTLIEKTITLTDDNILWTYRRKIRKVQDVKTRK</sequence>